<feature type="transmembrane region" description="Helical" evidence="8">
    <location>
        <begin position="102"/>
        <end position="124"/>
    </location>
</feature>
<feature type="transmembrane region" description="Helical" evidence="8">
    <location>
        <begin position="42"/>
        <end position="64"/>
    </location>
</feature>
<keyword evidence="6 8" id="KW-0472">Membrane</keyword>
<organism evidence="10 11">
    <name type="scientific">Rhodococcus spelaei</name>
    <dbReference type="NCBI Taxonomy" id="2546320"/>
    <lineage>
        <taxon>Bacteria</taxon>
        <taxon>Bacillati</taxon>
        <taxon>Actinomycetota</taxon>
        <taxon>Actinomycetes</taxon>
        <taxon>Mycobacteriales</taxon>
        <taxon>Nocardiaceae</taxon>
        <taxon>Rhodococcus</taxon>
    </lineage>
</organism>
<evidence type="ECO:0000256" key="5">
    <source>
        <dbReference type="ARBA" id="ARBA00022989"/>
    </source>
</evidence>
<keyword evidence="11" id="KW-1185">Reference proteome</keyword>
<name>A0A541BLR0_9NOCA</name>
<dbReference type="EMBL" id="VIGH01000003">
    <property type="protein sequence ID" value="TQF73257.1"/>
    <property type="molecule type" value="Genomic_DNA"/>
</dbReference>
<dbReference type="Pfam" id="PF07690">
    <property type="entry name" value="MFS_1"/>
    <property type="match status" value="1"/>
</dbReference>
<dbReference type="GO" id="GO:0005886">
    <property type="term" value="C:plasma membrane"/>
    <property type="evidence" value="ECO:0007669"/>
    <property type="project" value="UniProtKB-SubCell"/>
</dbReference>
<dbReference type="OrthoDB" id="9793283at2"/>
<feature type="transmembrane region" description="Helical" evidence="8">
    <location>
        <begin position="277"/>
        <end position="294"/>
    </location>
</feature>
<feature type="transmembrane region" description="Helical" evidence="8">
    <location>
        <begin position="246"/>
        <end position="265"/>
    </location>
</feature>
<dbReference type="Pfam" id="PF00083">
    <property type="entry name" value="Sugar_tr"/>
    <property type="match status" value="1"/>
</dbReference>
<keyword evidence="5 8" id="KW-1133">Transmembrane helix</keyword>
<feature type="domain" description="Major facilitator superfamily (MFS) profile" evidence="9">
    <location>
        <begin position="11"/>
        <end position="391"/>
    </location>
</feature>
<dbReference type="PROSITE" id="PS50850">
    <property type="entry name" value="MFS"/>
    <property type="match status" value="1"/>
</dbReference>
<dbReference type="PRINTS" id="PR01035">
    <property type="entry name" value="TCRTETA"/>
</dbReference>
<dbReference type="PANTHER" id="PTHR23517">
    <property type="entry name" value="RESISTANCE PROTEIN MDTM, PUTATIVE-RELATED-RELATED"/>
    <property type="match status" value="1"/>
</dbReference>
<dbReference type="InterPro" id="IPR050171">
    <property type="entry name" value="MFS_Transporters"/>
</dbReference>
<evidence type="ECO:0000313" key="11">
    <source>
        <dbReference type="Proteomes" id="UP000316256"/>
    </source>
</evidence>
<feature type="transmembrane region" description="Helical" evidence="8">
    <location>
        <begin position="166"/>
        <end position="184"/>
    </location>
</feature>
<reference evidence="10 11" key="1">
    <citation type="submission" date="2019-06" db="EMBL/GenBank/DDBJ databases">
        <title>Rhodococcus spaelei sp. nov., isolated from a cave.</title>
        <authorList>
            <person name="Lee S.D."/>
        </authorList>
    </citation>
    <scope>NUCLEOTIDE SEQUENCE [LARGE SCALE GENOMIC DNA]</scope>
    <source>
        <strain evidence="10 11">C9-5</strain>
    </source>
</reference>
<protein>
    <submittedName>
        <fullName evidence="10">MFS transporter</fullName>
    </submittedName>
</protein>
<keyword evidence="3" id="KW-1003">Cell membrane</keyword>
<gene>
    <name evidence="10" type="ORF">FK531_06930</name>
</gene>
<feature type="transmembrane region" description="Helical" evidence="8">
    <location>
        <begin position="366"/>
        <end position="387"/>
    </location>
</feature>
<evidence type="ECO:0000256" key="2">
    <source>
        <dbReference type="ARBA" id="ARBA00022448"/>
    </source>
</evidence>
<feature type="transmembrane region" description="Helical" evidence="8">
    <location>
        <begin position="136"/>
        <end position="160"/>
    </location>
</feature>
<dbReference type="SUPFAM" id="SSF103473">
    <property type="entry name" value="MFS general substrate transporter"/>
    <property type="match status" value="1"/>
</dbReference>
<dbReference type="InterPro" id="IPR020846">
    <property type="entry name" value="MFS_dom"/>
</dbReference>
<dbReference type="InterPro" id="IPR011701">
    <property type="entry name" value="MFS"/>
</dbReference>
<feature type="compositionally biased region" description="Basic and acidic residues" evidence="7">
    <location>
        <begin position="427"/>
        <end position="440"/>
    </location>
</feature>
<dbReference type="InterPro" id="IPR036259">
    <property type="entry name" value="MFS_trans_sf"/>
</dbReference>
<dbReference type="GO" id="GO:0022857">
    <property type="term" value="F:transmembrane transporter activity"/>
    <property type="evidence" value="ECO:0007669"/>
    <property type="project" value="InterPro"/>
</dbReference>
<feature type="transmembrane region" description="Helical" evidence="8">
    <location>
        <begin position="214"/>
        <end position="234"/>
    </location>
</feature>
<dbReference type="AlphaFoldDB" id="A0A541BLR0"/>
<dbReference type="Gene3D" id="1.20.1720.10">
    <property type="entry name" value="Multidrug resistance protein D"/>
    <property type="match status" value="1"/>
</dbReference>
<dbReference type="InterPro" id="IPR001958">
    <property type="entry name" value="Tet-R_TetA/multi-R_MdtG-like"/>
</dbReference>
<evidence type="ECO:0000256" key="1">
    <source>
        <dbReference type="ARBA" id="ARBA00004651"/>
    </source>
</evidence>
<keyword evidence="4 8" id="KW-0812">Transmembrane</keyword>
<feature type="compositionally biased region" description="Basic and acidic residues" evidence="7">
    <location>
        <begin position="410"/>
        <end position="419"/>
    </location>
</feature>
<accession>A0A541BLR0</accession>
<dbReference type="CDD" id="cd17325">
    <property type="entry name" value="MFS_MdtG_SLC18_like"/>
    <property type="match status" value="1"/>
</dbReference>
<evidence type="ECO:0000313" key="10">
    <source>
        <dbReference type="EMBL" id="TQF73257.1"/>
    </source>
</evidence>
<comment type="caution">
    <text evidence="10">The sequence shown here is derived from an EMBL/GenBank/DDBJ whole genome shotgun (WGS) entry which is preliminary data.</text>
</comment>
<evidence type="ECO:0000256" key="4">
    <source>
        <dbReference type="ARBA" id="ARBA00022692"/>
    </source>
</evidence>
<evidence type="ECO:0000256" key="6">
    <source>
        <dbReference type="ARBA" id="ARBA00023136"/>
    </source>
</evidence>
<feature type="transmembrane region" description="Helical" evidence="8">
    <location>
        <begin position="12"/>
        <end position="30"/>
    </location>
</feature>
<proteinExistence type="predicted"/>
<dbReference type="Gene3D" id="1.20.1250.20">
    <property type="entry name" value="MFS general substrate transporter like domains"/>
    <property type="match status" value="1"/>
</dbReference>
<evidence type="ECO:0000256" key="7">
    <source>
        <dbReference type="SAM" id="MobiDB-lite"/>
    </source>
</evidence>
<evidence type="ECO:0000259" key="9">
    <source>
        <dbReference type="PROSITE" id="PS50850"/>
    </source>
</evidence>
<sequence>MNTSETKLPREIWVLVSASFVIALGFGIVAPALPQFARSFDVGVLAATMVISSFALMRLLFAPLSGTLVQRLGERPTYLTGLLIVAASTGAVAFASNYWQLLLFRSIGGIGSTMFTVSALGLLIRITPPAIRGRVSGLYATSFLFGSIGGPLVGGAFVGFGLRVPFLIYAVALLIAAAVVYVSLRESALAAPEKASGVPAMTFRQAVHSSTYRAALLSNFANGWAVFGVRVAMVPLFVVEALREDAALAGIALTVFAVGNALVQLPAGRLSDEHGRRPFVLVGLVITGVCTAGLGFSPNLWVFLALSAVAGVGSGLMNPAQQAAVADVVGAKARGGPVLAAFQMASDVGSVVGPLVAGALAQNLSYGTAFAVTGALTVPAFAAWLLVPRTVAQPSAGDAADEQTDQVGGADRDRAEEQLPHGPTDLGLRREPGGESARDE</sequence>
<feature type="transmembrane region" description="Helical" evidence="8">
    <location>
        <begin position="76"/>
        <end position="96"/>
    </location>
</feature>
<evidence type="ECO:0000256" key="3">
    <source>
        <dbReference type="ARBA" id="ARBA00022475"/>
    </source>
</evidence>
<comment type="subcellular location">
    <subcellularLocation>
        <location evidence="1">Cell membrane</location>
        <topology evidence="1">Multi-pass membrane protein</topology>
    </subcellularLocation>
</comment>
<dbReference type="InterPro" id="IPR005828">
    <property type="entry name" value="MFS_sugar_transport-like"/>
</dbReference>
<evidence type="ECO:0000256" key="8">
    <source>
        <dbReference type="SAM" id="Phobius"/>
    </source>
</evidence>
<keyword evidence="2" id="KW-0813">Transport</keyword>
<dbReference type="Proteomes" id="UP000316256">
    <property type="component" value="Unassembled WGS sequence"/>
</dbReference>
<feature type="region of interest" description="Disordered" evidence="7">
    <location>
        <begin position="394"/>
        <end position="440"/>
    </location>
</feature>